<sequence>MSKVAQIALQAVRRELPGFPTSAGWCVAFAFEAIARAYQTNRWLLYSRLLDSVRADPDRSRWAVAVERAIDRLDWDVSAVDRDPAKTADRAALLKIIKPGDLLFSSAPFDEAPRSSRTAPDREGHIGIYLGEVEGVPSVAENTRAERGRWWGRKTALRLTPLQQWDAVTTLGRIPARWKP</sequence>
<organism evidence="1 2">
    <name type="scientific">Meiothermus taiwanensis WR-220</name>
    <dbReference type="NCBI Taxonomy" id="1339250"/>
    <lineage>
        <taxon>Bacteria</taxon>
        <taxon>Thermotogati</taxon>
        <taxon>Deinococcota</taxon>
        <taxon>Deinococci</taxon>
        <taxon>Thermales</taxon>
        <taxon>Thermaceae</taxon>
        <taxon>Meiothermus</taxon>
    </lineage>
</organism>
<proteinExistence type="predicted"/>
<accession>A0ABN5LVV7</accession>
<protein>
    <recommendedName>
        <fullName evidence="3">NlpC/P60 domain-containing protein</fullName>
    </recommendedName>
</protein>
<reference evidence="1 2" key="1">
    <citation type="submission" date="2017-05" db="EMBL/GenBank/DDBJ databases">
        <title>Complete genome sequence of Meiothermus taiwanensis WR-220.</title>
        <authorList>
            <person name="Wu W.-L."/>
            <person name="Lo W.-S."/>
            <person name="Kuo C.-H."/>
            <person name="Wu S.-H."/>
        </authorList>
    </citation>
    <scope>NUCLEOTIDE SEQUENCE [LARGE SCALE GENOMIC DNA]</scope>
    <source>
        <strain evidence="1 2">WR-220</strain>
    </source>
</reference>
<dbReference type="EMBL" id="CP021130">
    <property type="protein sequence ID" value="AWR86246.1"/>
    <property type="molecule type" value="Genomic_DNA"/>
</dbReference>
<evidence type="ECO:0000313" key="2">
    <source>
        <dbReference type="Proteomes" id="UP000263013"/>
    </source>
</evidence>
<gene>
    <name evidence="1" type="ORF">Mtai_v1c10020</name>
</gene>
<dbReference type="Proteomes" id="UP000263013">
    <property type="component" value="Chromosome"/>
</dbReference>
<dbReference type="RefSeq" id="WP_027887317.1">
    <property type="nucleotide sequence ID" value="NZ_CP021130.1"/>
</dbReference>
<keyword evidence="2" id="KW-1185">Reference proteome</keyword>
<evidence type="ECO:0000313" key="1">
    <source>
        <dbReference type="EMBL" id="AWR86246.1"/>
    </source>
</evidence>
<name>A0ABN5LVV7_9DEIN</name>
<evidence type="ECO:0008006" key="3">
    <source>
        <dbReference type="Google" id="ProtNLM"/>
    </source>
</evidence>